<dbReference type="Gene3D" id="3.40.640.10">
    <property type="entry name" value="Type I PLP-dependent aspartate aminotransferase-like (Major domain)"/>
    <property type="match status" value="1"/>
</dbReference>
<dbReference type="OrthoDB" id="9804407at2"/>
<proteinExistence type="inferred from homology"/>
<dbReference type="GO" id="GO:0008483">
    <property type="term" value="F:transaminase activity"/>
    <property type="evidence" value="ECO:0007669"/>
    <property type="project" value="UniProtKB-KW"/>
</dbReference>
<dbReference type="SUPFAM" id="SSF53383">
    <property type="entry name" value="PLP-dependent transferases"/>
    <property type="match status" value="1"/>
</dbReference>
<dbReference type="InterPro" id="IPR004839">
    <property type="entry name" value="Aminotransferase_I/II_large"/>
</dbReference>
<dbReference type="Gene3D" id="1.10.20.110">
    <property type="match status" value="1"/>
</dbReference>
<dbReference type="InterPro" id="IPR015424">
    <property type="entry name" value="PyrdxlP-dep_Trfase"/>
</dbReference>
<dbReference type="Pfam" id="PF00155">
    <property type="entry name" value="Aminotran_1_2"/>
    <property type="match status" value="1"/>
</dbReference>
<dbReference type="EMBL" id="CBXI010000008">
    <property type="protein sequence ID" value="CDL90521.1"/>
    <property type="molecule type" value="Genomic_DNA"/>
</dbReference>
<dbReference type="InterPro" id="IPR022518">
    <property type="entry name" value="Aspartate_4-decarboxylase"/>
</dbReference>
<keyword evidence="1" id="KW-0663">Pyridoxal phosphate</keyword>
<dbReference type="RefSeq" id="WP_017750425.1">
    <property type="nucleotide sequence ID" value="NZ_CBXI010000008.1"/>
</dbReference>
<dbReference type="Proteomes" id="UP000019482">
    <property type="component" value="Unassembled WGS sequence"/>
</dbReference>
<evidence type="ECO:0000256" key="2">
    <source>
        <dbReference type="RuleBase" id="RU000481"/>
    </source>
</evidence>
<dbReference type="InterPro" id="IPR004838">
    <property type="entry name" value="NHTrfase_class1_PyrdxlP-BS"/>
</dbReference>
<dbReference type="InterPro" id="IPR015421">
    <property type="entry name" value="PyrdxlP-dep_Trfase_major"/>
</dbReference>
<evidence type="ECO:0000313" key="4">
    <source>
        <dbReference type="EMBL" id="CDL90521.1"/>
    </source>
</evidence>
<dbReference type="InterPro" id="IPR050478">
    <property type="entry name" value="Ethylene_sulfur-biosynth"/>
</dbReference>
<dbReference type="GO" id="GO:0030170">
    <property type="term" value="F:pyridoxal phosphate binding"/>
    <property type="evidence" value="ECO:0007669"/>
    <property type="project" value="InterPro"/>
</dbReference>
<name>W6N357_CLOTY</name>
<dbReference type="PANTHER" id="PTHR43795">
    <property type="entry name" value="BIFUNCTIONAL ASPARTATE AMINOTRANSFERASE AND GLUTAMATE/ASPARTATE-PREPHENATE AMINOTRANSFERASE-RELATED"/>
    <property type="match status" value="1"/>
</dbReference>
<evidence type="ECO:0000256" key="1">
    <source>
        <dbReference type="ARBA" id="ARBA00022898"/>
    </source>
</evidence>
<evidence type="ECO:0000313" key="5">
    <source>
        <dbReference type="Proteomes" id="UP000019482"/>
    </source>
</evidence>
<protein>
    <recommendedName>
        <fullName evidence="2">Aminotransferase</fullName>
        <ecNumber evidence="2">2.6.1.-</ecNumber>
    </recommendedName>
</protein>
<reference evidence="4 5" key="1">
    <citation type="journal article" date="2015" name="Genome Announc.">
        <title>Draft Genome Sequence of Clostridium tyrobutyricum Strain DIVETGP, Isolated from Cow's Milk for Grana Padano Production.</title>
        <authorList>
            <person name="Soggiu A."/>
            <person name="Piras C."/>
            <person name="Gaiarsa S."/>
            <person name="Sassera D."/>
            <person name="Roncada P."/>
            <person name="Bendixen E."/>
            <person name="Brasca M."/>
            <person name="Bonizzi L."/>
        </authorList>
    </citation>
    <scope>NUCLEOTIDE SEQUENCE [LARGE SCALE GENOMIC DNA]</scope>
    <source>
        <strain evidence="4 5">DIVETGP</strain>
    </source>
</reference>
<dbReference type="GeneID" id="29419134"/>
<sequence>MNLEKIYNNMSPFELRNSLKQLAEDESKKSTNILLDAGRGNPNWTSASPREAFFTFGQFAVGETRSTWDNGDLAGMPRKSGISLSLKKYIDEHINYPGTELLKNIVNYGIELHHFNPDEWVHELADGIIGDNYPMPQRMLKHIEVIIKDYLKKELYGYNPSLKFDSFAVEGATAGICYIFDSLVANNILKPHDTIAIMTPIFTPYLEIPSIPRYNLNVVKIKASEAGKNKYDAWQYSDNELLKLVSSDVKALFVVNPSNPPSVSIKPDIIKKLIHIVKNYNPNLMIISDDVYGTFVDGFKSLFSYLPFNTIGVYSFSKYFGVTGWRLGTVSLAEKNVFDYLVSKLPEYEKEKSKKRYASISLDPENIKFIDRIAADSRQVALNHTAGLSTPQQVQMCFFAVFSIIDKNSKYKQLTKEICRRRKKLLYKGLGLELDDNPYSASYYTEFDFLEWSGAIYGNDFSNYLKNHCKPVDILFLLAKKSSIVLLNGSGFQGPEWSIRISLANLNDNDYITIGEVLKKILKDYAVEWKKSQKYSIH</sequence>
<feature type="domain" description="Aminotransferase class I/classII large" evidence="3">
    <location>
        <begin position="188"/>
        <end position="508"/>
    </location>
</feature>
<dbReference type="AlphaFoldDB" id="W6N357"/>
<dbReference type="NCBIfam" id="NF006755">
    <property type="entry name" value="PRK09275.1"/>
    <property type="match status" value="1"/>
</dbReference>
<dbReference type="NCBIfam" id="TIGR03801">
    <property type="entry name" value="asp_4_decarbox"/>
    <property type="match status" value="1"/>
</dbReference>
<dbReference type="CDD" id="cd00609">
    <property type="entry name" value="AAT_like"/>
    <property type="match status" value="1"/>
</dbReference>
<evidence type="ECO:0000259" key="3">
    <source>
        <dbReference type="Pfam" id="PF00155"/>
    </source>
</evidence>
<dbReference type="EC" id="2.6.1.-" evidence="2"/>
<dbReference type="PANTHER" id="PTHR43795:SF2">
    <property type="entry name" value="BIFUNCTIONAL ASPARTATE AMINOTRANSFERASE AND GLUTAMATE_ASPARTATE-PREPHENATE AMINOTRANSFERASE"/>
    <property type="match status" value="1"/>
</dbReference>
<keyword evidence="5" id="KW-1185">Reference proteome</keyword>
<dbReference type="GO" id="GO:0006520">
    <property type="term" value="P:amino acid metabolic process"/>
    <property type="evidence" value="ECO:0007669"/>
    <property type="project" value="TreeGrafter"/>
</dbReference>
<keyword evidence="2" id="KW-0808">Transferase</keyword>
<gene>
    <name evidence="4" type="ORF">CTDIVETGP_0591</name>
</gene>
<comment type="caution">
    <text evidence="4">The sequence shown here is derived from an EMBL/GenBank/DDBJ whole genome shotgun (WGS) entry which is preliminary data.</text>
</comment>
<organism evidence="4 5">
    <name type="scientific">Clostridium tyrobutyricum DIVETGP</name>
    <dbReference type="NCBI Taxonomy" id="1408889"/>
    <lineage>
        <taxon>Bacteria</taxon>
        <taxon>Bacillati</taxon>
        <taxon>Bacillota</taxon>
        <taxon>Clostridia</taxon>
        <taxon>Eubacteriales</taxon>
        <taxon>Clostridiaceae</taxon>
        <taxon>Clostridium</taxon>
    </lineage>
</organism>
<comment type="cofactor">
    <cofactor evidence="2">
        <name>pyridoxal 5'-phosphate</name>
        <dbReference type="ChEBI" id="CHEBI:597326"/>
    </cofactor>
</comment>
<comment type="similarity">
    <text evidence="2">Belongs to the class-I pyridoxal-phosphate-dependent aminotransferase family.</text>
</comment>
<dbReference type="InterPro" id="IPR015422">
    <property type="entry name" value="PyrdxlP-dep_Trfase_small"/>
</dbReference>
<dbReference type="PROSITE" id="PS00105">
    <property type="entry name" value="AA_TRANSFER_CLASS_1"/>
    <property type="match status" value="1"/>
</dbReference>
<keyword evidence="2" id="KW-0032">Aminotransferase</keyword>
<accession>W6N357</accession>
<dbReference type="Gene3D" id="3.90.1150.10">
    <property type="entry name" value="Aspartate Aminotransferase, domain 1"/>
    <property type="match status" value="1"/>
</dbReference>